<comment type="similarity">
    <text evidence="1 4 5">Belongs to the cullin family.</text>
</comment>
<dbReference type="Proteomes" id="UP000001194">
    <property type="component" value="Unassembled WGS sequence"/>
</dbReference>
<keyword evidence="2" id="KW-1017">Isopeptide bond</keyword>
<dbReference type="InterPro" id="IPR036390">
    <property type="entry name" value="WH_DNA-bd_sf"/>
</dbReference>
<dbReference type="STRING" id="486041.B0DL17"/>
<protein>
    <submittedName>
        <fullName evidence="7">Predicted protein</fullName>
    </submittedName>
</protein>
<dbReference type="FunFam" id="1.20.1310.10:FF:000055">
    <property type="entry name" value="Cullin family protein"/>
    <property type="match status" value="1"/>
</dbReference>
<dbReference type="GeneID" id="6080305"/>
<organism evidence="8">
    <name type="scientific">Laccaria bicolor (strain S238N-H82 / ATCC MYA-4686)</name>
    <name type="common">Bicoloured deceiver</name>
    <name type="synonym">Laccaria laccata var. bicolor</name>
    <dbReference type="NCBI Taxonomy" id="486041"/>
    <lineage>
        <taxon>Eukaryota</taxon>
        <taxon>Fungi</taxon>
        <taxon>Dikarya</taxon>
        <taxon>Basidiomycota</taxon>
        <taxon>Agaricomycotina</taxon>
        <taxon>Agaricomycetes</taxon>
        <taxon>Agaricomycetidae</taxon>
        <taxon>Agaricales</taxon>
        <taxon>Agaricineae</taxon>
        <taxon>Hydnangiaceae</taxon>
        <taxon>Laccaria</taxon>
    </lineage>
</organism>
<dbReference type="PANTHER" id="PTHR11932">
    <property type="entry name" value="CULLIN"/>
    <property type="match status" value="1"/>
</dbReference>
<evidence type="ECO:0000313" key="7">
    <source>
        <dbReference type="EMBL" id="EDR04747.1"/>
    </source>
</evidence>
<dbReference type="SUPFAM" id="SSF74788">
    <property type="entry name" value="Cullin repeat-like"/>
    <property type="match status" value="1"/>
</dbReference>
<dbReference type="FunCoup" id="B0DL17">
    <property type="interactions" value="519"/>
</dbReference>
<dbReference type="InterPro" id="IPR059120">
    <property type="entry name" value="Cullin-like_AB"/>
</dbReference>
<evidence type="ECO:0000256" key="4">
    <source>
        <dbReference type="PROSITE-ProRule" id="PRU00330"/>
    </source>
</evidence>
<evidence type="ECO:0000256" key="2">
    <source>
        <dbReference type="ARBA" id="ARBA00022499"/>
    </source>
</evidence>
<dbReference type="InterPro" id="IPR045093">
    <property type="entry name" value="Cullin"/>
</dbReference>
<dbReference type="InterPro" id="IPR036317">
    <property type="entry name" value="Cullin_homology_sf"/>
</dbReference>
<dbReference type="InParanoid" id="B0DL17"/>
<dbReference type="OrthoDB" id="27073at2759"/>
<dbReference type="Gene3D" id="3.30.230.130">
    <property type="entry name" value="Cullin, Chain C, Domain 2"/>
    <property type="match status" value="1"/>
</dbReference>
<keyword evidence="3" id="KW-0832">Ubl conjugation</keyword>
<gene>
    <name evidence="7" type="ORF">LACBIDRAFT_237655</name>
</gene>
<proteinExistence type="inferred from homology"/>
<evidence type="ECO:0000256" key="5">
    <source>
        <dbReference type="RuleBase" id="RU003829"/>
    </source>
</evidence>
<dbReference type="SMART" id="SM00182">
    <property type="entry name" value="CULLIN"/>
    <property type="match status" value="1"/>
</dbReference>
<dbReference type="Gene3D" id="1.10.10.10">
    <property type="entry name" value="Winged helix-like DNA-binding domain superfamily/Winged helix DNA-binding domain"/>
    <property type="match status" value="1"/>
</dbReference>
<dbReference type="Pfam" id="PF00888">
    <property type="entry name" value="Cullin"/>
    <property type="match status" value="1"/>
</dbReference>
<dbReference type="SMART" id="SM00884">
    <property type="entry name" value="Cullin_Nedd8"/>
    <property type="match status" value="1"/>
</dbReference>
<dbReference type="Gene3D" id="1.20.1310.10">
    <property type="entry name" value="Cullin Repeats"/>
    <property type="match status" value="2"/>
</dbReference>
<dbReference type="PROSITE" id="PS50069">
    <property type="entry name" value="CULLIN_2"/>
    <property type="match status" value="1"/>
</dbReference>
<evidence type="ECO:0000259" key="6">
    <source>
        <dbReference type="PROSITE" id="PS50069"/>
    </source>
</evidence>
<dbReference type="FunFam" id="1.10.10.10:FF:000014">
    <property type="entry name" value="Cullin 1"/>
    <property type="match status" value="1"/>
</dbReference>
<dbReference type="KEGG" id="lbc:LACBIDRAFT_237655"/>
<dbReference type="SUPFAM" id="SSF75632">
    <property type="entry name" value="Cullin homology domain"/>
    <property type="match status" value="1"/>
</dbReference>
<dbReference type="InterPro" id="IPR036388">
    <property type="entry name" value="WH-like_DNA-bd_sf"/>
</dbReference>
<dbReference type="RefSeq" id="XP_001884571.1">
    <property type="nucleotide sequence ID" value="XM_001884536.1"/>
</dbReference>
<evidence type="ECO:0000256" key="1">
    <source>
        <dbReference type="ARBA" id="ARBA00006019"/>
    </source>
</evidence>
<reference evidence="7 8" key="1">
    <citation type="journal article" date="2008" name="Nature">
        <title>The genome of Laccaria bicolor provides insights into mycorrhizal symbiosis.</title>
        <authorList>
            <person name="Martin F."/>
            <person name="Aerts A."/>
            <person name="Ahren D."/>
            <person name="Brun A."/>
            <person name="Danchin E.G.J."/>
            <person name="Duchaussoy F."/>
            <person name="Gibon J."/>
            <person name="Kohler A."/>
            <person name="Lindquist E."/>
            <person name="Pereda V."/>
            <person name="Salamov A."/>
            <person name="Shapiro H.J."/>
            <person name="Wuyts J."/>
            <person name="Blaudez D."/>
            <person name="Buee M."/>
            <person name="Brokstein P."/>
            <person name="Canbaeck B."/>
            <person name="Cohen D."/>
            <person name="Courty P.E."/>
            <person name="Coutinho P.M."/>
            <person name="Delaruelle C."/>
            <person name="Detter J.C."/>
            <person name="Deveau A."/>
            <person name="DiFazio S."/>
            <person name="Duplessis S."/>
            <person name="Fraissinet-Tachet L."/>
            <person name="Lucic E."/>
            <person name="Frey-Klett P."/>
            <person name="Fourrey C."/>
            <person name="Feussner I."/>
            <person name="Gay G."/>
            <person name="Grimwood J."/>
            <person name="Hoegger P.J."/>
            <person name="Jain P."/>
            <person name="Kilaru S."/>
            <person name="Labbe J."/>
            <person name="Lin Y.C."/>
            <person name="Legue V."/>
            <person name="Le Tacon F."/>
            <person name="Marmeisse R."/>
            <person name="Melayah D."/>
            <person name="Montanini B."/>
            <person name="Muratet M."/>
            <person name="Nehls U."/>
            <person name="Niculita-Hirzel H."/>
            <person name="Oudot-Le Secq M.P."/>
            <person name="Peter M."/>
            <person name="Quesneville H."/>
            <person name="Rajashekar B."/>
            <person name="Reich M."/>
            <person name="Rouhier N."/>
            <person name="Schmutz J."/>
            <person name="Yin T."/>
            <person name="Chalot M."/>
            <person name="Henrissat B."/>
            <person name="Kuees U."/>
            <person name="Lucas S."/>
            <person name="Van de Peer Y."/>
            <person name="Podila G.K."/>
            <person name="Polle A."/>
            <person name="Pukkila P.J."/>
            <person name="Richardson P.M."/>
            <person name="Rouze P."/>
            <person name="Sanders I.R."/>
            <person name="Stajich J.E."/>
            <person name="Tunlid A."/>
            <person name="Tuskan G."/>
            <person name="Grigoriev I.V."/>
        </authorList>
    </citation>
    <scope>NUCLEOTIDE SEQUENCE [LARGE SCALE GENOMIC DNA]</scope>
    <source>
        <strain evidence="8">S238N-H82 / ATCC MYA-4686</strain>
    </source>
</reference>
<dbReference type="InterPro" id="IPR016159">
    <property type="entry name" value="Cullin_repeat-like_dom_sf"/>
</dbReference>
<keyword evidence="8" id="KW-1185">Reference proteome</keyword>
<dbReference type="InterPro" id="IPR001373">
    <property type="entry name" value="Cullin_N"/>
</dbReference>
<dbReference type="Pfam" id="PF26557">
    <property type="entry name" value="Cullin_AB"/>
    <property type="match status" value="1"/>
</dbReference>
<dbReference type="HOGENOM" id="CLU_004747_0_1_1"/>
<sequence>MTAGDFTTLASMYTLFSRVGGIAVLCAAFRQHIRTSVEEIVKDVNNDDDMVQKLLDLKSAADTTITTAFLTNNMNDAETSAGTKTPDSEFVYSLKDAFASGFRARRNKPAEMIAKFLDKAMRKGQGSSTDAEFQALLDSVLALYRYTDDKDVFRTFYHRSLAKRLLLEKSASIDFEASMLKKLKEVLGAEYDPEFGMGEDMFKDLSLSKEAMAEYHAKLPSNSFGQRLSVMVLQRSAWPFTVTKKSVDLPISMQKELVNYANDYKLRHSGHVLSWDHALGTATLKARFDAGYKDLSVSLYQAVVLLLFNDAVEIPFTDIMAQTRMDDDELRRTLQSLACGKKKVLLKIPPGKDVNDGDVFKFNADFKDERLRVHINSIQAKVTPEESKRTNETIEGDRKHYIDAAIVRIMKAKKEMMHEQLMIATIDAVKSHFVPIVDTIKKRVESLVESEYLRRSEKDKEKFFYVA</sequence>
<evidence type="ECO:0000256" key="3">
    <source>
        <dbReference type="ARBA" id="ARBA00022843"/>
    </source>
</evidence>
<dbReference type="SUPFAM" id="SSF46785">
    <property type="entry name" value="Winged helix' DNA-binding domain"/>
    <property type="match status" value="1"/>
</dbReference>
<dbReference type="EMBL" id="DS547116">
    <property type="protein sequence ID" value="EDR04747.1"/>
    <property type="molecule type" value="Genomic_DNA"/>
</dbReference>
<dbReference type="InterPro" id="IPR019559">
    <property type="entry name" value="Cullin_neddylation_domain"/>
</dbReference>
<dbReference type="InterPro" id="IPR016158">
    <property type="entry name" value="Cullin_homology"/>
</dbReference>
<accession>B0DL17</accession>
<dbReference type="AlphaFoldDB" id="B0DL17"/>
<evidence type="ECO:0000313" key="8">
    <source>
        <dbReference type="Proteomes" id="UP000001194"/>
    </source>
</evidence>
<dbReference type="GO" id="GO:0006511">
    <property type="term" value="P:ubiquitin-dependent protein catabolic process"/>
    <property type="evidence" value="ECO:0007669"/>
    <property type="project" value="InterPro"/>
</dbReference>
<dbReference type="Pfam" id="PF10557">
    <property type="entry name" value="Cullin_Nedd8"/>
    <property type="match status" value="1"/>
</dbReference>
<name>B0DL17_LACBS</name>
<feature type="domain" description="Cullin family profile" evidence="6">
    <location>
        <begin position="108"/>
        <end position="338"/>
    </location>
</feature>
<dbReference type="GO" id="GO:0031625">
    <property type="term" value="F:ubiquitin protein ligase binding"/>
    <property type="evidence" value="ECO:0007669"/>
    <property type="project" value="InterPro"/>
</dbReference>